<dbReference type="EMBL" id="JACGWM010000012">
    <property type="protein sequence ID" value="KAL0337222.1"/>
    <property type="molecule type" value="Genomic_DNA"/>
</dbReference>
<name>A0AAW2N139_9LAMI</name>
<feature type="region of interest" description="Disordered" evidence="1">
    <location>
        <begin position="387"/>
        <end position="433"/>
    </location>
</feature>
<accession>A0AAW2N139</accession>
<reference evidence="3" key="1">
    <citation type="submission" date="2020-06" db="EMBL/GenBank/DDBJ databases">
        <authorList>
            <person name="Li T."/>
            <person name="Hu X."/>
            <person name="Zhang T."/>
            <person name="Song X."/>
            <person name="Zhang H."/>
            <person name="Dai N."/>
            <person name="Sheng W."/>
            <person name="Hou X."/>
            <person name="Wei L."/>
        </authorList>
    </citation>
    <scope>NUCLEOTIDE SEQUENCE</scope>
    <source>
        <strain evidence="3">KEN8</strain>
        <tissue evidence="3">Leaf</tissue>
    </source>
</reference>
<dbReference type="SMART" id="SM00799">
    <property type="entry name" value="DENN"/>
    <property type="match status" value="1"/>
</dbReference>
<sequence length="789" mass="87715">MEKDEDSGSPGWSASFFMQTTEDVARAVAAAAAAVHSPRPSVVYSSRAESSSQLQRLQHHVSRILKGLSSSPEVKSGPYNPEILTSQKRQWASFQLQSLDHRVWKEPSKLFESMVVVGLPPSSDILALQNLYSAKRFEGSGRFRSSLGGQHQPLVEPTLEPQVLFVYPPEKQLPLKYKDLLSFCFPAGVEVNAVERTPSMNCLESPANLLPSSLHSLHFHTLFVFFSSPEHLKQSDLSFVFRLQVADDSTLYGCCVLAEEIIQNPSGLISMISEGQPRFPSLSRRILTTHRCYCILSWLPFFDLHFGVLNSIFTEERLERLTKQISYLDLESPIGYDMVEMVDEKAGCLSQEDGARNRANGIVEAYQSSTRGSISGGVMDDMSHIEHKNLNGDGYSKKEPNESDVSLDPETPRLTSCGEPPVGNSVSDIFTDKQSADRRLPSAVLPLLRYQQCESSESSSSFQGSPSEDRHFRSDIDEAETEEGSSSGQDIFSEHSDILEWAKANNHGSLQIICEYYQLSCPARGSTIKFQPLDHLHPLEYHRPDETVLHIAGSTIDLRSCNTSLELAEAHSALMVEEEAAALSVWAVSCLCGSLRLDHVLTLFAGALLEKQIVVVCANLGILSALVLSLIPLIRPFQWQSLLMPVGVKNKTNEVQSKLTNVILVDANKNQVKSPTIPQLPQHRELYSRLSSYHAKLVGESYLGKKRPVYECTDVQAEAAKGFLGELRLYLDSLCSNLRSHTITNVQSNDDKVSLLLKESFIESFPSRDRPFMKETIQWIGLGIVYGRS</sequence>
<feature type="region of interest" description="Disordered" evidence="1">
    <location>
        <begin position="455"/>
        <end position="490"/>
    </location>
</feature>
<dbReference type="InterPro" id="IPR043153">
    <property type="entry name" value="DENN_C"/>
</dbReference>
<dbReference type="PANTHER" id="PTHR15288:SF4">
    <property type="entry name" value="OS02G0777100 PROTEIN"/>
    <property type="match status" value="1"/>
</dbReference>
<dbReference type="Gene3D" id="3.40.50.11500">
    <property type="match status" value="1"/>
</dbReference>
<dbReference type="Pfam" id="PF02141">
    <property type="entry name" value="DENN"/>
    <property type="match status" value="1"/>
</dbReference>
<dbReference type="InterPro" id="IPR001194">
    <property type="entry name" value="cDENN_dom"/>
</dbReference>
<dbReference type="Gene3D" id="3.30.450.200">
    <property type="match status" value="1"/>
</dbReference>
<feature type="domain" description="cDENN" evidence="2">
    <location>
        <begin position="288"/>
        <end position="670"/>
    </location>
</feature>
<protein>
    <recommendedName>
        <fullName evidence="2">cDENN domain-containing protein</fullName>
    </recommendedName>
</protein>
<proteinExistence type="predicted"/>
<dbReference type="PANTHER" id="PTHR15288">
    <property type="entry name" value="DENN DOMAIN-CONTAINING PROTEIN 2"/>
    <property type="match status" value="1"/>
</dbReference>
<dbReference type="AlphaFoldDB" id="A0AAW2N139"/>
<feature type="compositionally biased region" description="Basic and acidic residues" evidence="1">
    <location>
        <begin position="387"/>
        <end position="401"/>
    </location>
</feature>
<evidence type="ECO:0000256" key="1">
    <source>
        <dbReference type="SAM" id="MobiDB-lite"/>
    </source>
</evidence>
<organism evidence="3">
    <name type="scientific">Sesamum calycinum</name>
    <dbReference type="NCBI Taxonomy" id="2727403"/>
    <lineage>
        <taxon>Eukaryota</taxon>
        <taxon>Viridiplantae</taxon>
        <taxon>Streptophyta</taxon>
        <taxon>Embryophyta</taxon>
        <taxon>Tracheophyta</taxon>
        <taxon>Spermatophyta</taxon>
        <taxon>Magnoliopsida</taxon>
        <taxon>eudicotyledons</taxon>
        <taxon>Gunneridae</taxon>
        <taxon>Pentapetalae</taxon>
        <taxon>asterids</taxon>
        <taxon>lamiids</taxon>
        <taxon>Lamiales</taxon>
        <taxon>Pedaliaceae</taxon>
        <taxon>Sesamum</taxon>
    </lineage>
</organism>
<feature type="compositionally biased region" description="Low complexity" evidence="1">
    <location>
        <begin position="455"/>
        <end position="466"/>
    </location>
</feature>
<dbReference type="InterPro" id="IPR005113">
    <property type="entry name" value="uDENN_dom"/>
</dbReference>
<dbReference type="InterPro" id="IPR051942">
    <property type="entry name" value="DENN_domain_containing_2"/>
</dbReference>
<dbReference type="Pfam" id="PF03456">
    <property type="entry name" value="uDENN"/>
    <property type="match status" value="1"/>
</dbReference>
<gene>
    <name evidence="3" type="ORF">Scaly_1997300</name>
</gene>
<comment type="caution">
    <text evidence="3">The sequence shown here is derived from an EMBL/GenBank/DDBJ whole genome shotgun (WGS) entry which is preliminary data.</text>
</comment>
<evidence type="ECO:0000259" key="2">
    <source>
        <dbReference type="SMART" id="SM00799"/>
    </source>
</evidence>
<feature type="compositionally biased region" description="Basic and acidic residues" evidence="1">
    <location>
        <begin position="467"/>
        <end position="476"/>
    </location>
</feature>
<evidence type="ECO:0000313" key="3">
    <source>
        <dbReference type="EMBL" id="KAL0337222.1"/>
    </source>
</evidence>
<reference evidence="3" key="2">
    <citation type="journal article" date="2024" name="Plant">
        <title>Genomic evolution and insights into agronomic trait innovations of Sesamum species.</title>
        <authorList>
            <person name="Miao H."/>
            <person name="Wang L."/>
            <person name="Qu L."/>
            <person name="Liu H."/>
            <person name="Sun Y."/>
            <person name="Le M."/>
            <person name="Wang Q."/>
            <person name="Wei S."/>
            <person name="Zheng Y."/>
            <person name="Lin W."/>
            <person name="Duan Y."/>
            <person name="Cao H."/>
            <person name="Xiong S."/>
            <person name="Wang X."/>
            <person name="Wei L."/>
            <person name="Li C."/>
            <person name="Ma Q."/>
            <person name="Ju M."/>
            <person name="Zhao R."/>
            <person name="Li G."/>
            <person name="Mu C."/>
            <person name="Tian Q."/>
            <person name="Mei H."/>
            <person name="Zhang T."/>
            <person name="Gao T."/>
            <person name="Zhang H."/>
        </authorList>
    </citation>
    <scope>NUCLEOTIDE SEQUENCE</scope>
    <source>
        <strain evidence="3">KEN8</strain>
    </source>
</reference>